<evidence type="ECO:0000256" key="1">
    <source>
        <dbReference type="ARBA" id="ARBA00005755"/>
    </source>
</evidence>
<name>U9T2S4_RHIID</name>
<dbReference type="SMART" id="SM00486">
    <property type="entry name" value="POLBc"/>
    <property type="match status" value="1"/>
</dbReference>
<dbReference type="GO" id="GO:0000166">
    <property type="term" value="F:nucleotide binding"/>
    <property type="evidence" value="ECO:0007669"/>
    <property type="project" value="InterPro"/>
</dbReference>
<dbReference type="Gene3D" id="3.30.420.10">
    <property type="entry name" value="Ribonuclease H-like superfamily/Ribonuclease H"/>
    <property type="match status" value="1"/>
</dbReference>
<dbReference type="SUPFAM" id="SSF53098">
    <property type="entry name" value="Ribonuclease H-like"/>
    <property type="match status" value="1"/>
</dbReference>
<dbReference type="InterPro" id="IPR043502">
    <property type="entry name" value="DNA/RNA_pol_sf"/>
</dbReference>
<reference evidence="9" key="1">
    <citation type="submission" date="2013-07" db="EMBL/GenBank/DDBJ databases">
        <title>The genome of an arbuscular mycorrhizal fungus provides insights into the evolution of the oldest plant symbiosis.</title>
        <authorList>
            <consortium name="DOE Joint Genome Institute"/>
            <person name="Tisserant E."/>
            <person name="Malbreil M."/>
            <person name="Kuo A."/>
            <person name="Kohler A."/>
            <person name="Symeonidi A."/>
            <person name="Balestrini R."/>
            <person name="Charron P."/>
            <person name="Duensing N."/>
            <person name="Frei-dit-Frey N."/>
            <person name="Gianinazzi-Pearson V."/>
            <person name="Gilbert B."/>
            <person name="Handa Y."/>
            <person name="Hijri M."/>
            <person name="Kaul R."/>
            <person name="Kawaguchi M."/>
            <person name="Krajinski F."/>
            <person name="Lammers P."/>
            <person name="Lapierre D."/>
            <person name="Masclaux F.G."/>
            <person name="Murat C."/>
            <person name="Morin E."/>
            <person name="Ndikumana S."/>
            <person name="Pagni M."/>
            <person name="Petitpierre D."/>
            <person name="Requena N."/>
            <person name="Rosikiewicz P."/>
            <person name="Riley R."/>
            <person name="Saito K."/>
            <person name="San Clemente H."/>
            <person name="Shapiro H."/>
            <person name="van Tuinen D."/>
            <person name="Becard G."/>
            <person name="Bonfante P."/>
            <person name="Paszkowski U."/>
            <person name="Shachar-Hill Y."/>
            <person name="Young J.P."/>
            <person name="Sanders I.R."/>
            <person name="Henrissat B."/>
            <person name="Rensing S.A."/>
            <person name="Grigoriev I.V."/>
            <person name="Corradi N."/>
            <person name="Roux C."/>
            <person name="Martin F."/>
        </authorList>
    </citation>
    <scope>NUCLEOTIDE SEQUENCE</scope>
    <source>
        <strain evidence="9">DAOM 197198</strain>
    </source>
</reference>
<dbReference type="InterPro" id="IPR006134">
    <property type="entry name" value="DNA-dir_DNA_pol_B_multi_dom"/>
</dbReference>
<evidence type="ECO:0000256" key="6">
    <source>
        <dbReference type="ARBA" id="ARBA00023125"/>
    </source>
</evidence>
<dbReference type="PANTHER" id="PTHR10322:SF23">
    <property type="entry name" value="DNA POLYMERASE DELTA CATALYTIC SUBUNIT"/>
    <property type="match status" value="1"/>
</dbReference>
<evidence type="ECO:0000256" key="7">
    <source>
        <dbReference type="ARBA" id="ARBA00049244"/>
    </source>
</evidence>
<evidence type="ECO:0000313" key="9">
    <source>
        <dbReference type="EMBL" id="ESA00628.1"/>
    </source>
</evidence>
<protein>
    <recommendedName>
        <fullName evidence="2">DNA-directed DNA polymerase</fullName>
        <ecNumber evidence="2">2.7.7.7</ecNumber>
    </recommendedName>
</protein>
<gene>
    <name evidence="9" type="ORF">GLOINDRAFT_8307</name>
</gene>
<keyword evidence="3" id="KW-0808">Transferase</keyword>
<comment type="catalytic activity">
    <reaction evidence="7">
        <text>DNA(n) + a 2'-deoxyribonucleoside 5'-triphosphate = DNA(n+1) + diphosphate</text>
        <dbReference type="Rhea" id="RHEA:22508"/>
        <dbReference type="Rhea" id="RHEA-COMP:17339"/>
        <dbReference type="Rhea" id="RHEA-COMP:17340"/>
        <dbReference type="ChEBI" id="CHEBI:33019"/>
        <dbReference type="ChEBI" id="CHEBI:61560"/>
        <dbReference type="ChEBI" id="CHEBI:173112"/>
        <dbReference type="EC" id="2.7.7.7"/>
    </reaction>
</comment>
<evidence type="ECO:0000256" key="5">
    <source>
        <dbReference type="ARBA" id="ARBA00022932"/>
    </source>
</evidence>
<dbReference type="Gene3D" id="3.90.1600.10">
    <property type="entry name" value="Palm domain of DNA polymerase"/>
    <property type="match status" value="1"/>
</dbReference>
<dbReference type="HOGENOM" id="CLU_026873_0_0_1"/>
<dbReference type="EMBL" id="KI297067">
    <property type="protein sequence ID" value="ESA00628.1"/>
    <property type="molecule type" value="Genomic_DNA"/>
</dbReference>
<dbReference type="AlphaFoldDB" id="U9T2S4"/>
<dbReference type="GO" id="GO:0003887">
    <property type="term" value="F:DNA-directed DNA polymerase activity"/>
    <property type="evidence" value="ECO:0007669"/>
    <property type="project" value="UniProtKB-KW"/>
</dbReference>
<dbReference type="InterPro" id="IPR006172">
    <property type="entry name" value="DNA-dir_DNA_pol_B"/>
</dbReference>
<keyword evidence="5" id="KW-0239">DNA-directed DNA polymerase</keyword>
<dbReference type="InterPro" id="IPR050240">
    <property type="entry name" value="DNA_pol_type-B"/>
</dbReference>
<proteinExistence type="inferred from homology"/>
<evidence type="ECO:0000256" key="3">
    <source>
        <dbReference type="ARBA" id="ARBA00022679"/>
    </source>
</evidence>
<evidence type="ECO:0000256" key="2">
    <source>
        <dbReference type="ARBA" id="ARBA00012417"/>
    </source>
</evidence>
<dbReference type="InterPro" id="IPR036397">
    <property type="entry name" value="RNaseH_sf"/>
</dbReference>
<dbReference type="SUPFAM" id="SSF56672">
    <property type="entry name" value="DNA/RNA polymerases"/>
    <property type="match status" value="1"/>
</dbReference>
<dbReference type="Pfam" id="PF00136">
    <property type="entry name" value="DNA_pol_B"/>
    <property type="match status" value="1"/>
</dbReference>
<keyword evidence="6" id="KW-0238">DNA-binding</keyword>
<dbReference type="GO" id="GO:0003677">
    <property type="term" value="F:DNA binding"/>
    <property type="evidence" value="ECO:0007669"/>
    <property type="project" value="UniProtKB-KW"/>
</dbReference>
<sequence>MEWSGNQIWGESYLAGISTRNKLAMRNDEGSTSTLKVEIANHRDIPFVSYDIEEAKEYINKIPHYVLRIYGHLINGQKAVVTITGIKVFFDIRVPENSSIPKFWSKIKGILTTGKDNQGNRVDMNLIRRECIKAYPIRGYHAEKKSYLRIIAPNKDIRFTALDIISNYNSEADPECKIETASDDTAFALCWKSFAPDIQLGFNDSGYDWPFIVEKATKLEVLGWMIQQISANPHKKANAQSILTWNYFSGTGKPLTNGFFQKSQWVKKTDRSPKKILGRDSINIKIHPTLDFESSFLKLPGCVPIDVRASFMQLHPHSEKTSLKFFLEKCGLDGKADMPMSKLWEYYSEARNGTSDSSVKNMHEIVNYCVIDALRCQELMVKNNVINDYREVASIAHISLFDTHYYAIGMKVGNLLGAEAWAEDILFSMKTSDQKASGKFPGAYVFPPEKGLENKRPVTGLDFASLYPSIIMTYNLSSEKMVSTLLEADELGRENKVLHNIKFKYNDIGEIGENAK</sequence>
<keyword evidence="4" id="KW-0548">Nucleotidyltransferase</keyword>
<dbReference type="PANTHER" id="PTHR10322">
    <property type="entry name" value="DNA POLYMERASE CATALYTIC SUBUNIT"/>
    <property type="match status" value="1"/>
</dbReference>
<dbReference type="InterPro" id="IPR012337">
    <property type="entry name" value="RNaseH-like_sf"/>
</dbReference>
<dbReference type="eggNOG" id="KOG0969">
    <property type="taxonomic scope" value="Eukaryota"/>
</dbReference>
<dbReference type="GO" id="GO:0006261">
    <property type="term" value="P:DNA-templated DNA replication"/>
    <property type="evidence" value="ECO:0007669"/>
    <property type="project" value="TreeGrafter"/>
</dbReference>
<dbReference type="InterPro" id="IPR023211">
    <property type="entry name" value="DNA_pol_palm_dom_sf"/>
</dbReference>
<evidence type="ECO:0000256" key="4">
    <source>
        <dbReference type="ARBA" id="ARBA00022695"/>
    </source>
</evidence>
<accession>U9T2S4</accession>
<dbReference type="EC" id="2.7.7.7" evidence="2"/>
<comment type="similarity">
    <text evidence="1">Belongs to the DNA polymerase type-B family.</text>
</comment>
<feature type="domain" description="DNA-directed DNA polymerase family B multifunctional" evidence="8">
    <location>
        <begin position="415"/>
        <end position="495"/>
    </location>
</feature>
<evidence type="ECO:0000259" key="8">
    <source>
        <dbReference type="Pfam" id="PF00136"/>
    </source>
</evidence>
<organism evidence="9">
    <name type="scientific">Rhizophagus irregularis (strain DAOM 181602 / DAOM 197198 / MUCL 43194)</name>
    <name type="common">Arbuscular mycorrhizal fungus</name>
    <name type="synonym">Glomus intraradices</name>
    <dbReference type="NCBI Taxonomy" id="747089"/>
    <lineage>
        <taxon>Eukaryota</taxon>
        <taxon>Fungi</taxon>
        <taxon>Fungi incertae sedis</taxon>
        <taxon>Mucoromycota</taxon>
        <taxon>Glomeromycotina</taxon>
        <taxon>Glomeromycetes</taxon>
        <taxon>Glomerales</taxon>
        <taxon>Glomeraceae</taxon>
        <taxon>Rhizophagus</taxon>
    </lineage>
</organism>